<proteinExistence type="predicted"/>
<dbReference type="Pfam" id="PF07729">
    <property type="entry name" value="FCD"/>
    <property type="match status" value="1"/>
</dbReference>
<dbReference type="PROSITE" id="PS50949">
    <property type="entry name" value="HTH_GNTR"/>
    <property type="match status" value="1"/>
</dbReference>
<evidence type="ECO:0000256" key="2">
    <source>
        <dbReference type="ARBA" id="ARBA00023125"/>
    </source>
</evidence>
<name>K1LR81_9LACT</name>
<dbReference type="PANTHER" id="PTHR43537:SF5">
    <property type="entry name" value="UXU OPERON TRANSCRIPTIONAL REGULATOR"/>
    <property type="match status" value="1"/>
</dbReference>
<comment type="caution">
    <text evidence="5">The sequence shown here is derived from an EMBL/GenBank/DDBJ whole genome shotgun (WGS) entry which is preliminary data.</text>
</comment>
<reference evidence="5 6" key="1">
    <citation type="submission" date="2012-07" db="EMBL/GenBank/DDBJ databases">
        <title>The Genome Sequence of Facklamia ignava CCUG 37419.</title>
        <authorList>
            <consortium name="The Broad Institute Genome Sequencing Platform"/>
            <person name="Earl A."/>
            <person name="Ward D."/>
            <person name="Feldgarden M."/>
            <person name="Gevers D."/>
            <person name="Huys G."/>
            <person name="Walker B."/>
            <person name="Young S.K."/>
            <person name="Zeng Q."/>
            <person name="Gargeya S."/>
            <person name="Fitzgerald M."/>
            <person name="Haas B."/>
            <person name="Abouelleil A."/>
            <person name="Alvarado L."/>
            <person name="Arachchi H.M."/>
            <person name="Berlin A.M."/>
            <person name="Chapman S.B."/>
            <person name="Goldberg J."/>
            <person name="Griggs A."/>
            <person name="Gujja S."/>
            <person name="Hansen M."/>
            <person name="Howarth C."/>
            <person name="Imamovic A."/>
            <person name="Larimer J."/>
            <person name="McCowen C."/>
            <person name="Montmayeur A."/>
            <person name="Murphy C."/>
            <person name="Neiman D."/>
            <person name="Pearson M."/>
            <person name="Priest M."/>
            <person name="Roberts A."/>
            <person name="Saif S."/>
            <person name="Shea T."/>
            <person name="Sisk P."/>
            <person name="Sykes S."/>
            <person name="Wortman J."/>
            <person name="Nusbaum C."/>
            <person name="Birren B."/>
        </authorList>
    </citation>
    <scope>NUCLEOTIDE SEQUENCE [LARGE SCALE GENOMIC DNA]</scope>
    <source>
        <strain evidence="5 6">CCUG 37419</strain>
    </source>
</reference>
<dbReference type="InterPro" id="IPR011711">
    <property type="entry name" value="GntR_C"/>
</dbReference>
<dbReference type="CDD" id="cd07377">
    <property type="entry name" value="WHTH_GntR"/>
    <property type="match status" value="1"/>
</dbReference>
<keyword evidence="2" id="KW-0238">DNA-binding</keyword>
<dbReference type="EMBL" id="AGZE01000018">
    <property type="protein sequence ID" value="EKB57306.1"/>
    <property type="molecule type" value="Genomic_DNA"/>
</dbReference>
<dbReference type="AlphaFoldDB" id="K1LR81"/>
<dbReference type="RefSeq" id="WP_006701268.1">
    <property type="nucleotide sequence ID" value="NZ_JH932300.1"/>
</dbReference>
<dbReference type="PATRIC" id="fig|883112.3.peg.601"/>
<sequence length="225" mass="25667">MKATRKLRIEQAADAIINFIKVNELAIGERLPNENELAEYAKVSRSTLREAVRMLVSINVLEVRHGSGTYVGPGPNETEDILNFGKIKKPLKLVQDLFEIRYLVEPTMTAKAARYITKEQVHELEDLAKKIENSIVNETLDHLDYDIQFHQVIAKASQSIAFYNLFPIIYESIVQYNKKYSSATIKEETIISHREILDALKKGDEIAAFDAALIHIINNRRTILD</sequence>
<dbReference type="SMART" id="SM00895">
    <property type="entry name" value="FCD"/>
    <property type="match status" value="1"/>
</dbReference>
<dbReference type="HOGENOM" id="CLU_017584_9_2_9"/>
<evidence type="ECO:0000259" key="4">
    <source>
        <dbReference type="PROSITE" id="PS50949"/>
    </source>
</evidence>
<dbReference type="InterPro" id="IPR000524">
    <property type="entry name" value="Tscrpt_reg_HTH_GntR"/>
</dbReference>
<dbReference type="InterPro" id="IPR036390">
    <property type="entry name" value="WH_DNA-bd_sf"/>
</dbReference>
<keyword evidence="6" id="KW-1185">Reference proteome</keyword>
<keyword evidence="1" id="KW-0805">Transcription regulation</keyword>
<dbReference type="SUPFAM" id="SSF46785">
    <property type="entry name" value="Winged helix' DNA-binding domain"/>
    <property type="match status" value="1"/>
</dbReference>
<dbReference type="STRING" id="883112.HMPREF9707_00605"/>
<dbReference type="SUPFAM" id="SSF48008">
    <property type="entry name" value="GntR ligand-binding domain-like"/>
    <property type="match status" value="1"/>
</dbReference>
<evidence type="ECO:0000313" key="6">
    <source>
        <dbReference type="Proteomes" id="UP000005147"/>
    </source>
</evidence>
<dbReference type="SMART" id="SM00345">
    <property type="entry name" value="HTH_GNTR"/>
    <property type="match status" value="1"/>
</dbReference>
<dbReference type="Gene3D" id="1.10.10.10">
    <property type="entry name" value="Winged helix-like DNA-binding domain superfamily/Winged helix DNA-binding domain"/>
    <property type="match status" value="1"/>
</dbReference>
<evidence type="ECO:0000313" key="5">
    <source>
        <dbReference type="EMBL" id="EKB57306.1"/>
    </source>
</evidence>
<dbReference type="InterPro" id="IPR008920">
    <property type="entry name" value="TF_FadR/GntR_C"/>
</dbReference>
<dbReference type="InterPro" id="IPR036388">
    <property type="entry name" value="WH-like_DNA-bd_sf"/>
</dbReference>
<evidence type="ECO:0000256" key="1">
    <source>
        <dbReference type="ARBA" id="ARBA00023015"/>
    </source>
</evidence>
<dbReference type="PRINTS" id="PR00035">
    <property type="entry name" value="HTHGNTR"/>
</dbReference>
<keyword evidence="3" id="KW-0804">Transcription</keyword>
<dbReference type="eggNOG" id="COG2186">
    <property type="taxonomic scope" value="Bacteria"/>
</dbReference>
<protein>
    <recommendedName>
        <fullName evidence="4">HTH gntR-type domain-containing protein</fullName>
    </recommendedName>
</protein>
<dbReference type="GO" id="GO:0003700">
    <property type="term" value="F:DNA-binding transcription factor activity"/>
    <property type="evidence" value="ECO:0007669"/>
    <property type="project" value="InterPro"/>
</dbReference>
<gene>
    <name evidence="5" type="ORF">HMPREF9707_00605</name>
</gene>
<accession>K1LR81</accession>
<evidence type="ECO:0000256" key="3">
    <source>
        <dbReference type="ARBA" id="ARBA00023163"/>
    </source>
</evidence>
<dbReference type="Gene3D" id="1.20.120.530">
    <property type="entry name" value="GntR ligand-binding domain-like"/>
    <property type="match status" value="1"/>
</dbReference>
<dbReference type="Pfam" id="PF00392">
    <property type="entry name" value="GntR"/>
    <property type="match status" value="1"/>
</dbReference>
<dbReference type="GO" id="GO:0003677">
    <property type="term" value="F:DNA binding"/>
    <property type="evidence" value="ECO:0007669"/>
    <property type="project" value="UniProtKB-KW"/>
</dbReference>
<organism evidence="5 6">
    <name type="scientific">Falseniella ignava CCUG 37419</name>
    <dbReference type="NCBI Taxonomy" id="883112"/>
    <lineage>
        <taxon>Bacteria</taxon>
        <taxon>Bacillati</taxon>
        <taxon>Bacillota</taxon>
        <taxon>Bacilli</taxon>
        <taxon>Lactobacillales</taxon>
        <taxon>Aerococcaceae</taxon>
        <taxon>Falseniella</taxon>
    </lineage>
</organism>
<feature type="domain" description="HTH gntR-type" evidence="4">
    <location>
        <begin position="6"/>
        <end position="74"/>
    </location>
</feature>
<dbReference type="Proteomes" id="UP000005147">
    <property type="component" value="Unassembled WGS sequence"/>
</dbReference>
<dbReference type="PANTHER" id="PTHR43537">
    <property type="entry name" value="TRANSCRIPTIONAL REGULATOR, GNTR FAMILY"/>
    <property type="match status" value="1"/>
</dbReference>